<sequence>MPPEVLLGQEGRNDGIKVGLSISLSSLPRLSDQPLVVLGRTFSDCEIGLSLLTVVVVVFLTTVGSFLISALMLGFARSCALTVRLEFKRISSSTIKIQRIHAFLGIFLSQAFGISGFISNTNPPIPTLRKGKGVEEDIMDMIDREADGSDSLEGFVLCHSIAGGTGSGMGSYLLETLTERFSKKLVQY</sequence>
<proteinExistence type="inferred from homology"/>
<feature type="domain" description="Tubulin/FtsZ GTPase" evidence="7">
    <location>
        <begin position="130"/>
        <end position="186"/>
    </location>
</feature>
<keyword evidence="6" id="KW-0812">Transmembrane</keyword>
<protein>
    <recommendedName>
        <fullName evidence="7">Tubulin/FtsZ GTPase domain-containing protein</fullName>
    </recommendedName>
</protein>
<keyword evidence="6" id="KW-0472">Membrane</keyword>
<evidence type="ECO:0000313" key="9">
    <source>
        <dbReference type="Proteomes" id="UP000737018"/>
    </source>
</evidence>
<dbReference type="InterPro" id="IPR003008">
    <property type="entry name" value="Tubulin_FtsZ_GTPase"/>
</dbReference>
<dbReference type="GO" id="GO:0007017">
    <property type="term" value="P:microtubule-based process"/>
    <property type="evidence" value="ECO:0007669"/>
    <property type="project" value="InterPro"/>
</dbReference>
<evidence type="ECO:0000256" key="3">
    <source>
        <dbReference type="ARBA" id="ARBA00022741"/>
    </source>
</evidence>
<keyword evidence="2 5" id="KW-0493">Microtubule</keyword>
<feature type="transmembrane region" description="Helical" evidence="6">
    <location>
        <begin position="47"/>
        <end position="76"/>
    </location>
</feature>
<dbReference type="EMBL" id="JRKL02001616">
    <property type="protein sequence ID" value="KAF3963003.1"/>
    <property type="molecule type" value="Genomic_DNA"/>
</dbReference>
<evidence type="ECO:0000256" key="4">
    <source>
        <dbReference type="ARBA" id="ARBA00023134"/>
    </source>
</evidence>
<dbReference type="GO" id="GO:0005525">
    <property type="term" value="F:GTP binding"/>
    <property type="evidence" value="ECO:0007669"/>
    <property type="project" value="UniProtKB-UniRule"/>
</dbReference>
<reference evidence="8" key="1">
    <citation type="submission" date="2020-03" db="EMBL/GenBank/DDBJ databases">
        <title>Castanea mollissima Vanexum genome sequencing.</title>
        <authorList>
            <person name="Staton M."/>
        </authorList>
    </citation>
    <scope>NUCLEOTIDE SEQUENCE</scope>
    <source>
        <tissue evidence="8">Leaf</tissue>
    </source>
</reference>
<organism evidence="8 9">
    <name type="scientific">Castanea mollissima</name>
    <name type="common">Chinese chestnut</name>
    <dbReference type="NCBI Taxonomy" id="60419"/>
    <lineage>
        <taxon>Eukaryota</taxon>
        <taxon>Viridiplantae</taxon>
        <taxon>Streptophyta</taxon>
        <taxon>Embryophyta</taxon>
        <taxon>Tracheophyta</taxon>
        <taxon>Spermatophyta</taxon>
        <taxon>Magnoliopsida</taxon>
        <taxon>eudicotyledons</taxon>
        <taxon>Gunneridae</taxon>
        <taxon>Pentapetalae</taxon>
        <taxon>rosids</taxon>
        <taxon>fabids</taxon>
        <taxon>Fagales</taxon>
        <taxon>Fagaceae</taxon>
        <taxon>Castanea</taxon>
    </lineage>
</organism>
<dbReference type="InterPro" id="IPR000217">
    <property type="entry name" value="Tubulin"/>
</dbReference>
<gene>
    <name evidence="8" type="ORF">CMV_012560</name>
</gene>
<evidence type="ECO:0000256" key="1">
    <source>
        <dbReference type="ARBA" id="ARBA00009636"/>
    </source>
</evidence>
<dbReference type="OrthoDB" id="10249382at2759"/>
<evidence type="ECO:0000256" key="2">
    <source>
        <dbReference type="ARBA" id="ARBA00022701"/>
    </source>
</evidence>
<comment type="caution">
    <text evidence="8">The sequence shown here is derived from an EMBL/GenBank/DDBJ whole genome shotgun (WGS) entry which is preliminary data.</text>
</comment>
<dbReference type="GO" id="GO:0005874">
    <property type="term" value="C:microtubule"/>
    <property type="evidence" value="ECO:0007669"/>
    <property type="project" value="UniProtKB-KW"/>
</dbReference>
<dbReference type="InterPro" id="IPR017975">
    <property type="entry name" value="Tubulin_CS"/>
</dbReference>
<dbReference type="PRINTS" id="PR01161">
    <property type="entry name" value="TUBULIN"/>
</dbReference>
<evidence type="ECO:0000256" key="6">
    <source>
        <dbReference type="SAM" id="Phobius"/>
    </source>
</evidence>
<dbReference type="SUPFAM" id="SSF52490">
    <property type="entry name" value="Tubulin nucleotide-binding domain-like"/>
    <property type="match status" value="1"/>
</dbReference>
<keyword evidence="3 5" id="KW-0547">Nucleotide-binding</keyword>
<dbReference type="Gene3D" id="3.40.50.1440">
    <property type="entry name" value="Tubulin/FtsZ, GTPase domain"/>
    <property type="match status" value="1"/>
</dbReference>
<evidence type="ECO:0000259" key="7">
    <source>
        <dbReference type="Pfam" id="PF00091"/>
    </source>
</evidence>
<dbReference type="PROSITE" id="PS00227">
    <property type="entry name" value="TUBULIN"/>
    <property type="match status" value="1"/>
</dbReference>
<dbReference type="AlphaFoldDB" id="A0A8J4R3D4"/>
<dbReference type="Proteomes" id="UP000737018">
    <property type="component" value="Unassembled WGS sequence"/>
</dbReference>
<feature type="transmembrane region" description="Helical" evidence="6">
    <location>
        <begin position="97"/>
        <end position="118"/>
    </location>
</feature>
<dbReference type="InterPro" id="IPR036525">
    <property type="entry name" value="Tubulin/FtsZ_GTPase_sf"/>
</dbReference>
<dbReference type="Pfam" id="PF00091">
    <property type="entry name" value="Tubulin"/>
    <property type="match status" value="1"/>
</dbReference>
<evidence type="ECO:0000313" key="8">
    <source>
        <dbReference type="EMBL" id="KAF3963003.1"/>
    </source>
</evidence>
<accession>A0A8J4R3D4</accession>
<comment type="similarity">
    <text evidence="1 5">Belongs to the tubulin family.</text>
</comment>
<name>A0A8J4R3D4_9ROSI</name>
<keyword evidence="9" id="KW-1185">Reference proteome</keyword>
<keyword evidence="4 5" id="KW-0342">GTP-binding</keyword>
<evidence type="ECO:0000256" key="5">
    <source>
        <dbReference type="RuleBase" id="RU000352"/>
    </source>
</evidence>
<keyword evidence="6" id="KW-1133">Transmembrane helix</keyword>
<dbReference type="PANTHER" id="PTHR11588">
    <property type="entry name" value="TUBULIN"/>
    <property type="match status" value="1"/>
</dbReference>